<keyword evidence="2" id="KW-1185">Reference proteome</keyword>
<accession>A0ABV8DH86</accession>
<evidence type="ECO:0000313" key="2">
    <source>
        <dbReference type="Proteomes" id="UP001595693"/>
    </source>
</evidence>
<dbReference type="RefSeq" id="WP_156358647.1">
    <property type="nucleotide sequence ID" value="NZ_JAMXAX010000088.1"/>
</dbReference>
<reference evidence="2" key="1">
    <citation type="journal article" date="2019" name="Int. J. Syst. Evol. Microbiol.">
        <title>The Global Catalogue of Microorganisms (GCM) 10K type strain sequencing project: providing services to taxonomists for standard genome sequencing and annotation.</title>
        <authorList>
            <consortium name="The Broad Institute Genomics Platform"/>
            <consortium name="The Broad Institute Genome Sequencing Center for Infectious Disease"/>
            <person name="Wu L."/>
            <person name="Ma J."/>
        </authorList>
    </citation>
    <scope>NUCLEOTIDE SEQUENCE [LARGE SCALE GENOMIC DNA]</scope>
    <source>
        <strain evidence="2">CCUG 2113</strain>
    </source>
</reference>
<dbReference type="EMBL" id="JBHSAJ010000069">
    <property type="protein sequence ID" value="MFC3937671.1"/>
    <property type="molecule type" value="Genomic_DNA"/>
</dbReference>
<proteinExistence type="predicted"/>
<comment type="caution">
    <text evidence="1">The sequence shown here is derived from an EMBL/GenBank/DDBJ whole genome shotgun (WGS) entry which is preliminary data.</text>
</comment>
<name>A0ABV8DH86_9BURK</name>
<sequence>MHSIYPLRILHNAPAEEREKLRLHTSLCGVSPPRPRPSSVIDCMKNLALLTLPRMIGAALVACSFQAYAQTPIDVKILGVTFIEAPPGRDKNLVPFAATGDMEKVEVNAIATTRSGLFTQWTNSFFDKGDVRVTAVFPDKTTQSLGQADIASFPKFSTDARSRSFALTLNRLPDKAVTGLIFEGTVPLSVAKRTTKAAQAFDPDRPGPIKLGGVDIKQFKVEGKSVQFQGNDTLLRIKTLSFKLSSGQVVQAERGAWARMNNEHQQTWNIDTAFTRGELQAELYEDMETVRQPVRFVIGRPW</sequence>
<dbReference type="Proteomes" id="UP001595693">
    <property type="component" value="Unassembled WGS sequence"/>
</dbReference>
<protein>
    <submittedName>
        <fullName evidence="1">Uncharacterized protein</fullName>
    </submittedName>
</protein>
<organism evidence="1 2">
    <name type="scientific">Acidovorax facilis</name>
    <dbReference type="NCBI Taxonomy" id="12917"/>
    <lineage>
        <taxon>Bacteria</taxon>
        <taxon>Pseudomonadati</taxon>
        <taxon>Pseudomonadota</taxon>
        <taxon>Betaproteobacteria</taxon>
        <taxon>Burkholderiales</taxon>
        <taxon>Comamonadaceae</taxon>
        <taxon>Acidovorax</taxon>
    </lineage>
</organism>
<gene>
    <name evidence="1" type="ORF">ACFOW3_23860</name>
</gene>
<evidence type="ECO:0000313" key="1">
    <source>
        <dbReference type="EMBL" id="MFC3937671.1"/>
    </source>
</evidence>